<keyword evidence="4 5" id="KW-0067">ATP-binding</keyword>
<reference evidence="7" key="1">
    <citation type="submission" date="2020-11" db="EMBL/GenBank/DDBJ databases">
        <authorList>
            <person name="Lee S.D."/>
        </authorList>
    </citation>
    <scope>NUCLEOTIDE SEQUENCE</scope>
    <source>
        <strain evidence="7">SAP-2</strain>
    </source>
</reference>
<evidence type="ECO:0000256" key="1">
    <source>
        <dbReference type="ARBA" id="ARBA00022679"/>
    </source>
</evidence>
<dbReference type="InterPro" id="IPR014093">
    <property type="entry name" value="Thiamine_kinase"/>
</dbReference>
<evidence type="ECO:0000313" key="8">
    <source>
        <dbReference type="Proteomes" id="UP000705283"/>
    </source>
</evidence>
<evidence type="ECO:0000256" key="2">
    <source>
        <dbReference type="ARBA" id="ARBA00022741"/>
    </source>
</evidence>
<comment type="similarity">
    <text evidence="5">Belongs to the thiamine kinase family.</text>
</comment>
<dbReference type="SUPFAM" id="SSF56112">
    <property type="entry name" value="Protein kinase-like (PK-like)"/>
    <property type="match status" value="1"/>
</dbReference>
<dbReference type="AlphaFoldDB" id="A0AA40X619"/>
<dbReference type="GO" id="GO:0006772">
    <property type="term" value="P:thiamine metabolic process"/>
    <property type="evidence" value="ECO:0007669"/>
    <property type="project" value="InterPro"/>
</dbReference>
<dbReference type="GO" id="GO:0019165">
    <property type="term" value="F:thiamine kinase activity"/>
    <property type="evidence" value="ECO:0007669"/>
    <property type="project" value="UniProtKB-UniRule"/>
</dbReference>
<feature type="domain" description="Aminoglycoside phosphotransferase" evidence="6">
    <location>
        <begin position="63"/>
        <end position="229"/>
    </location>
</feature>
<gene>
    <name evidence="5" type="primary">thiK</name>
    <name evidence="7" type="ORF">ITX54_21905</name>
</gene>
<comment type="caution">
    <text evidence="7">The sequence shown here is derived from an EMBL/GenBank/DDBJ whole genome shotgun (WGS) entry which is preliminary data.</text>
</comment>
<evidence type="ECO:0000256" key="5">
    <source>
        <dbReference type="HAMAP-Rule" id="MF_01604"/>
    </source>
</evidence>
<dbReference type="Gene3D" id="3.90.1200.10">
    <property type="match status" value="1"/>
</dbReference>
<proteinExistence type="inferred from homology"/>
<dbReference type="PANTHER" id="PTHR40086">
    <property type="entry name" value="PHOSPHOTRANSFERASE YTMP-RELATED"/>
    <property type="match status" value="1"/>
</dbReference>
<evidence type="ECO:0000313" key="7">
    <source>
        <dbReference type="EMBL" id="MBF6639321.1"/>
    </source>
</evidence>
<keyword evidence="2 5" id="KW-0547">Nucleotide-binding</keyword>
<keyword evidence="1 5" id="KW-0808">Transferase</keyword>
<dbReference type="EC" id="2.7.1.89" evidence="5"/>
<accession>A0AA40X619</accession>
<dbReference type="GO" id="GO:0005524">
    <property type="term" value="F:ATP binding"/>
    <property type="evidence" value="ECO:0007669"/>
    <property type="project" value="UniProtKB-KW"/>
</dbReference>
<comment type="pathway">
    <text evidence="5">Cofactor biosynthesis; thiamine diphosphate biosynthesis; thiamine phosphate from thiamine: step 1/1.</text>
</comment>
<evidence type="ECO:0000259" key="6">
    <source>
        <dbReference type="Pfam" id="PF01636"/>
    </source>
</evidence>
<dbReference type="EMBL" id="JADMKS010000010">
    <property type="protein sequence ID" value="MBF6639321.1"/>
    <property type="molecule type" value="Genomic_DNA"/>
</dbReference>
<organism evidence="7 8">
    <name type="scientific">Rouxiella silvae</name>
    <dbReference type="NCBI Taxonomy" id="1646373"/>
    <lineage>
        <taxon>Bacteria</taxon>
        <taxon>Pseudomonadati</taxon>
        <taxon>Pseudomonadota</taxon>
        <taxon>Gammaproteobacteria</taxon>
        <taxon>Enterobacterales</taxon>
        <taxon>Yersiniaceae</taxon>
        <taxon>Rouxiella</taxon>
    </lineage>
</organism>
<evidence type="ECO:0000256" key="4">
    <source>
        <dbReference type="ARBA" id="ARBA00022840"/>
    </source>
</evidence>
<dbReference type="InterPro" id="IPR002575">
    <property type="entry name" value="Aminoglycoside_PTrfase"/>
</dbReference>
<dbReference type="HAMAP" id="MF_01604">
    <property type="entry name" value="Thiamine_kinase"/>
    <property type="match status" value="1"/>
</dbReference>
<dbReference type="GO" id="GO:0009229">
    <property type="term" value="P:thiamine diphosphate biosynthetic process"/>
    <property type="evidence" value="ECO:0007669"/>
    <property type="project" value="UniProtKB-UniRule"/>
</dbReference>
<reference evidence="7" key="2">
    <citation type="submission" date="2022-09" db="EMBL/GenBank/DDBJ databases">
        <title>Rouxiella aceris sp. nov., isolated from tree sap and emended description of the genus Rhouxiella.</title>
        <authorList>
            <person name="Kim I.S."/>
        </authorList>
    </citation>
    <scope>NUCLEOTIDE SEQUENCE</scope>
    <source>
        <strain evidence="7">SAP-2</strain>
    </source>
</reference>
<evidence type="ECO:0000256" key="3">
    <source>
        <dbReference type="ARBA" id="ARBA00022777"/>
    </source>
</evidence>
<dbReference type="InterPro" id="IPR011009">
    <property type="entry name" value="Kinase-like_dom_sf"/>
</dbReference>
<dbReference type="PANTHER" id="PTHR40086:SF1">
    <property type="entry name" value="CELL CYCLE REGULATOR CCRZ"/>
    <property type="match status" value="1"/>
</dbReference>
<dbReference type="Pfam" id="PF01636">
    <property type="entry name" value="APH"/>
    <property type="match status" value="1"/>
</dbReference>
<comment type="function">
    <text evidence="5">Catalyzes the phosphorylation of thiamine to thiamine phosphate.</text>
</comment>
<keyword evidence="3 5" id="KW-0418">Kinase</keyword>
<name>A0AA40X619_9GAMM</name>
<dbReference type="Proteomes" id="UP000705283">
    <property type="component" value="Unassembled WGS sequence"/>
</dbReference>
<sequence length="286" mass="33299">MRCKISNSLQVWVKKYLPADYSAGCIFTPVEGLSSESWRIVAGEHRCLARHESAEKRLLGISRKRECRLLRSLTPQAIAPSVICWESPWLAVSWINGQTLDTASFFSQSAQKRLATMLAALHGSTPQGEPLDLKRRLQIYWQSIDARRLTPAWLRVHQRLMKRRLPSALKISTAHMDIHPENWVEGPQGDCLIDWEYAANADIALEFAALFRANDYSAQQRAQLLQYYVLSGGYSDTLKLERQARQWQPWLDYLMLMWFEVRWQQTADTRYIDWARTLRQQLFNEI</sequence>
<dbReference type="InterPro" id="IPR052077">
    <property type="entry name" value="CcrZ_PhaseVar_Mediator"/>
</dbReference>
<comment type="catalytic activity">
    <reaction evidence="5">
        <text>thiamine + ATP = thiamine phosphate + ADP + H(+)</text>
        <dbReference type="Rhea" id="RHEA:12012"/>
        <dbReference type="ChEBI" id="CHEBI:15378"/>
        <dbReference type="ChEBI" id="CHEBI:18385"/>
        <dbReference type="ChEBI" id="CHEBI:30616"/>
        <dbReference type="ChEBI" id="CHEBI:37575"/>
        <dbReference type="ChEBI" id="CHEBI:456216"/>
        <dbReference type="EC" id="2.7.1.89"/>
    </reaction>
</comment>
<protein>
    <recommendedName>
        <fullName evidence="5">Thiamine kinase</fullName>
        <ecNumber evidence="5">2.7.1.89</ecNumber>
    </recommendedName>
</protein>